<dbReference type="Proteomes" id="UP001631969">
    <property type="component" value="Unassembled WGS sequence"/>
</dbReference>
<organism evidence="1 2">
    <name type="scientific">Paenibacillus mesotrionivorans</name>
    <dbReference type="NCBI Taxonomy" id="3160968"/>
    <lineage>
        <taxon>Bacteria</taxon>
        <taxon>Bacillati</taxon>
        <taxon>Bacillota</taxon>
        <taxon>Bacilli</taxon>
        <taxon>Bacillales</taxon>
        <taxon>Paenibacillaceae</taxon>
        <taxon>Paenibacillus</taxon>
    </lineage>
</organism>
<protein>
    <submittedName>
        <fullName evidence="1">EFR1 family ferrodoxin</fullName>
    </submittedName>
</protein>
<accession>A0ACC7P606</accession>
<proteinExistence type="predicted"/>
<name>A0ACC7P606_9BACL</name>
<evidence type="ECO:0000313" key="1">
    <source>
        <dbReference type="EMBL" id="MFM9331019.1"/>
    </source>
</evidence>
<keyword evidence="2" id="KW-1185">Reference proteome</keyword>
<dbReference type="EMBL" id="JBJURJ010000016">
    <property type="protein sequence ID" value="MFM9331019.1"/>
    <property type="molecule type" value="Genomic_DNA"/>
</dbReference>
<sequence length="301" mass="33265">MSESVGIHRIGIVYFSGTGGTEAAAHSFAEQAQAKGLAVELEELGRKAGATGRKTLSETPAGWDCLLLLFPVYATDAPAPVYEWIRSWSPVAGQRIAVFSVSGGGEVWPNTGCRAECCRQLEEKGLRVIYEAMLCMPCNWLMPTHDHVAMHLLAALPRKTELILGRILSGSIRRTAHRKGFLVRQLAKYEQSGSRGFARKLHVDEACNGCARCARDCPTGNIRMHNGRPEFADECLMCFKCVYNCPVRALQSNNIMVLKQGFSLSGLQRRMKDTPLLPVEECCKGVLWSGVKTYLTDRDRL</sequence>
<gene>
    <name evidence="1" type="ORF">ACI1P1_22255</name>
</gene>
<reference evidence="1" key="1">
    <citation type="submission" date="2024-12" db="EMBL/GenBank/DDBJ databases">
        <authorList>
            <person name="Wu N."/>
        </authorList>
    </citation>
    <scope>NUCLEOTIDE SEQUENCE</scope>
    <source>
        <strain evidence="1">P15</strain>
    </source>
</reference>
<evidence type="ECO:0000313" key="2">
    <source>
        <dbReference type="Proteomes" id="UP001631969"/>
    </source>
</evidence>
<comment type="caution">
    <text evidence="1">The sequence shown here is derived from an EMBL/GenBank/DDBJ whole genome shotgun (WGS) entry which is preliminary data.</text>
</comment>